<keyword evidence="8" id="KW-1185">Reference proteome</keyword>
<protein>
    <recommendedName>
        <fullName evidence="6">Receptor expression-enhancing protein</fullName>
    </recommendedName>
</protein>
<dbReference type="OrthoDB" id="5913021at2759"/>
<dbReference type="AlphaFoldDB" id="A0A183J536"/>
<gene>
    <name evidence="7" type="ORF">SBAD_LOCUS10985</name>
</gene>
<evidence type="ECO:0000313" key="8">
    <source>
        <dbReference type="Proteomes" id="UP000270296"/>
    </source>
</evidence>
<evidence type="ECO:0000256" key="3">
    <source>
        <dbReference type="ARBA" id="ARBA00022692"/>
    </source>
</evidence>
<evidence type="ECO:0000313" key="9">
    <source>
        <dbReference type="WBParaSite" id="SBAD_0001136001-mRNA-1"/>
    </source>
</evidence>
<evidence type="ECO:0000256" key="2">
    <source>
        <dbReference type="ARBA" id="ARBA00008573"/>
    </source>
</evidence>
<dbReference type="GO" id="GO:0016020">
    <property type="term" value="C:membrane"/>
    <property type="evidence" value="ECO:0007669"/>
    <property type="project" value="UniProtKB-SubCell"/>
</dbReference>
<keyword evidence="3" id="KW-0812">Transmembrane</keyword>
<dbReference type="InterPro" id="IPR004345">
    <property type="entry name" value="TB2_DP1_HVA22"/>
</dbReference>
<dbReference type="WBParaSite" id="SBAD_0001136001-mRNA-1">
    <property type="protein sequence ID" value="SBAD_0001136001-mRNA-1"/>
    <property type="gene ID" value="SBAD_0001136001"/>
</dbReference>
<evidence type="ECO:0000256" key="6">
    <source>
        <dbReference type="RuleBase" id="RU362006"/>
    </source>
</evidence>
<reference evidence="9" key="1">
    <citation type="submission" date="2016-06" db="UniProtKB">
        <authorList>
            <consortium name="WormBaseParasite"/>
        </authorList>
    </citation>
    <scope>IDENTIFICATION</scope>
</reference>
<sequence>MTPYLPQRRDNRAAVTDQHSITAMTPRGGVTHFGDANMADFTTPRGQKVFYRRRYSGSKRRICTIASSAKTSRENIACAGLDILAVYLSFRYFGEFTCNFIAFPYPAVLSILATESADKNCDTKHLTYCTVFAICSLIDFRSQAIKRWFPHYWLLKCAFFLWLYRPRTDGAQVCYKRLVLPCSRK</sequence>
<dbReference type="Proteomes" id="UP000270296">
    <property type="component" value="Unassembled WGS sequence"/>
</dbReference>
<reference evidence="7 8" key="2">
    <citation type="submission" date="2018-11" db="EMBL/GenBank/DDBJ databases">
        <authorList>
            <consortium name="Pathogen Informatics"/>
        </authorList>
    </citation>
    <scope>NUCLEOTIDE SEQUENCE [LARGE SCALE GENOMIC DNA]</scope>
</reference>
<organism evidence="9">
    <name type="scientific">Soboliphyme baturini</name>
    <dbReference type="NCBI Taxonomy" id="241478"/>
    <lineage>
        <taxon>Eukaryota</taxon>
        <taxon>Metazoa</taxon>
        <taxon>Ecdysozoa</taxon>
        <taxon>Nematoda</taxon>
        <taxon>Enoplea</taxon>
        <taxon>Dorylaimia</taxon>
        <taxon>Dioctophymatida</taxon>
        <taxon>Dioctophymatoidea</taxon>
        <taxon>Soboliphymatidae</taxon>
        <taxon>Soboliphyme</taxon>
    </lineage>
</organism>
<dbReference type="EMBL" id="UZAM01014885">
    <property type="protein sequence ID" value="VDP36224.1"/>
    <property type="molecule type" value="Genomic_DNA"/>
</dbReference>
<comment type="subcellular location">
    <subcellularLocation>
        <location evidence="1 6">Membrane</location>
        <topology evidence="1 6">Multi-pass membrane protein</topology>
    </subcellularLocation>
</comment>
<evidence type="ECO:0000256" key="5">
    <source>
        <dbReference type="ARBA" id="ARBA00023136"/>
    </source>
</evidence>
<evidence type="ECO:0000256" key="4">
    <source>
        <dbReference type="ARBA" id="ARBA00022989"/>
    </source>
</evidence>
<proteinExistence type="inferred from homology"/>
<comment type="similarity">
    <text evidence="2 6">Belongs to the DP1 family.</text>
</comment>
<dbReference type="Pfam" id="PF03134">
    <property type="entry name" value="TB2_DP1_HVA22"/>
    <property type="match status" value="1"/>
</dbReference>
<dbReference type="PANTHER" id="PTHR12300:SF161">
    <property type="entry name" value="RECEPTOR EXPRESSION-ENHANCING PROTEIN"/>
    <property type="match status" value="1"/>
</dbReference>
<keyword evidence="4" id="KW-1133">Transmembrane helix</keyword>
<evidence type="ECO:0000256" key="1">
    <source>
        <dbReference type="ARBA" id="ARBA00004141"/>
    </source>
</evidence>
<dbReference type="PANTHER" id="PTHR12300">
    <property type="entry name" value="HVA22-LIKE PROTEINS"/>
    <property type="match status" value="1"/>
</dbReference>
<evidence type="ECO:0000313" key="7">
    <source>
        <dbReference type="EMBL" id="VDP36224.1"/>
    </source>
</evidence>
<accession>A0A183J536</accession>
<keyword evidence="5" id="KW-0472">Membrane</keyword>
<name>A0A183J536_9BILA</name>